<evidence type="ECO:0000313" key="2">
    <source>
        <dbReference type="Proteomes" id="UP000284207"/>
    </source>
</evidence>
<comment type="caution">
    <text evidence="1">The sequence shown here is derived from an EMBL/GenBank/DDBJ whole genome shotgun (WGS) entry which is preliminary data.</text>
</comment>
<gene>
    <name evidence="1" type="ORF">BK674_00900</name>
</gene>
<dbReference type="AlphaFoldDB" id="A0A423NX91"/>
<name>A0A423NX91_9PSED</name>
<accession>A0A423NX91</accession>
<dbReference type="Proteomes" id="UP000284207">
    <property type="component" value="Unassembled WGS sequence"/>
</dbReference>
<evidence type="ECO:0000313" key="1">
    <source>
        <dbReference type="EMBL" id="ROO02903.1"/>
    </source>
</evidence>
<proteinExistence type="predicted"/>
<sequence length="63" mass="6745">MSDLGKIADLGLKLAKFEAIFNRTAEFHAAPIFLLTTGFRGAVAFFVGLSHFDSPKASTGVSR</sequence>
<protein>
    <submittedName>
        <fullName evidence="1">Uncharacterized protein</fullName>
    </submittedName>
</protein>
<reference evidence="1 2" key="1">
    <citation type="submission" date="2016-10" db="EMBL/GenBank/DDBJ databases">
        <title>Comparative genome analysis of multiple Pseudomonas spp. focuses on biocontrol and plant growth promoting traits.</title>
        <authorList>
            <person name="Tao X.-Y."/>
            <person name="Taylor C.G."/>
        </authorList>
    </citation>
    <scope>NUCLEOTIDE SEQUENCE [LARGE SCALE GENOMIC DNA]</scope>
    <source>
        <strain evidence="1 2">36B3</strain>
    </source>
</reference>
<organism evidence="1 2">
    <name type="scientific">Pseudomonas moraviensis</name>
    <dbReference type="NCBI Taxonomy" id="321662"/>
    <lineage>
        <taxon>Bacteria</taxon>
        <taxon>Pseudomonadati</taxon>
        <taxon>Pseudomonadota</taxon>
        <taxon>Gammaproteobacteria</taxon>
        <taxon>Pseudomonadales</taxon>
        <taxon>Pseudomonadaceae</taxon>
        <taxon>Pseudomonas</taxon>
    </lineage>
</organism>
<dbReference type="EMBL" id="MOCA01000001">
    <property type="protein sequence ID" value="ROO02903.1"/>
    <property type="molecule type" value="Genomic_DNA"/>
</dbReference>